<organism evidence="2 3">
    <name type="scientific">Parnassius apollo</name>
    <name type="common">Apollo butterfly</name>
    <name type="synonym">Papilio apollo</name>
    <dbReference type="NCBI Taxonomy" id="110799"/>
    <lineage>
        <taxon>Eukaryota</taxon>
        <taxon>Metazoa</taxon>
        <taxon>Ecdysozoa</taxon>
        <taxon>Arthropoda</taxon>
        <taxon>Hexapoda</taxon>
        <taxon>Insecta</taxon>
        <taxon>Pterygota</taxon>
        <taxon>Neoptera</taxon>
        <taxon>Endopterygota</taxon>
        <taxon>Lepidoptera</taxon>
        <taxon>Glossata</taxon>
        <taxon>Ditrysia</taxon>
        <taxon>Papilionoidea</taxon>
        <taxon>Papilionidae</taxon>
        <taxon>Parnassiinae</taxon>
        <taxon>Parnassini</taxon>
        <taxon>Parnassius</taxon>
        <taxon>Parnassius</taxon>
    </lineage>
</organism>
<sequence length="69" mass="7922">MKSDVSLIFLLIFGLLIFPAECTLKIGTNVDMQKKKLTLRYSLRPTLFWSSSNCPILSNTMSSLQYLYK</sequence>
<protein>
    <submittedName>
        <fullName evidence="2">(apollo) hypothetical protein</fullName>
    </submittedName>
</protein>
<reference evidence="2" key="1">
    <citation type="submission" date="2021-04" db="EMBL/GenBank/DDBJ databases">
        <authorList>
            <person name="Tunstrom K."/>
        </authorList>
    </citation>
    <scope>NUCLEOTIDE SEQUENCE</scope>
</reference>
<gene>
    <name evidence="2" type="ORF">PAPOLLO_LOCUS26891</name>
</gene>
<feature type="chain" id="PRO_5035890974" evidence="1">
    <location>
        <begin position="23"/>
        <end position="69"/>
    </location>
</feature>
<evidence type="ECO:0000256" key="1">
    <source>
        <dbReference type="SAM" id="SignalP"/>
    </source>
</evidence>
<evidence type="ECO:0000313" key="3">
    <source>
        <dbReference type="Proteomes" id="UP000691718"/>
    </source>
</evidence>
<keyword evidence="3" id="KW-1185">Reference proteome</keyword>
<feature type="signal peptide" evidence="1">
    <location>
        <begin position="1"/>
        <end position="22"/>
    </location>
</feature>
<name>A0A8S3Y8C0_PARAO</name>
<dbReference type="AlphaFoldDB" id="A0A8S3Y8C0"/>
<comment type="caution">
    <text evidence="2">The sequence shown here is derived from an EMBL/GenBank/DDBJ whole genome shotgun (WGS) entry which is preliminary data.</text>
</comment>
<keyword evidence="1" id="KW-0732">Signal</keyword>
<evidence type="ECO:0000313" key="2">
    <source>
        <dbReference type="EMBL" id="CAG5056719.1"/>
    </source>
</evidence>
<dbReference type="Proteomes" id="UP000691718">
    <property type="component" value="Unassembled WGS sequence"/>
</dbReference>
<dbReference type="EMBL" id="CAJQZP010001611">
    <property type="protein sequence ID" value="CAG5056719.1"/>
    <property type="molecule type" value="Genomic_DNA"/>
</dbReference>
<proteinExistence type="predicted"/>
<accession>A0A8S3Y8C0</accession>